<accession>A0A3G6JAP9</accession>
<reference evidence="1 2" key="1">
    <citation type="submission" date="2018-11" db="EMBL/GenBank/DDBJ databases">
        <authorList>
            <person name="Kleinhagauer T."/>
            <person name="Glaeser S.P."/>
            <person name="Spergser J."/>
            <person name="Ruckert C."/>
            <person name="Kaempfer P."/>
            <person name="Busse H.-J."/>
        </authorList>
    </citation>
    <scope>NUCLEOTIDE SEQUENCE [LARGE SCALE GENOMIC DNA]</scope>
    <source>
        <strain evidence="1 2">200CH</strain>
    </source>
</reference>
<protein>
    <submittedName>
        <fullName evidence="1">Uncharacterized protein</fullName>
    </submittedName>
</protein>
<keyword evidence="2" id="KW-1185">Reference proteome</keyword>
<evidence type="ECO:0000313" key="1">
    <source>
        <dbReference type="EMBL" id="AZA13998.1"/>
    </source>
</evidence>
<gene>
    <name evidence="1" type="ORF">CCHOA_08030</name>
</gene>
<sequence>MQLVAGEGCAALCEKETAGVPPLEGIAVLSYCSKPPHAAAWEKNYGRMIEIR</sequence>
<dbReference type="KEGG" id="ccho:CCHOA_08030"/>
<dbReference type="EMBL" id="CP033896">
    <property type="protein sequence ID" value="AZA13998.1"/>
    <property type="molecule type" value="Genomic_DNA"/>
</dbReference>
<organism evidence="1 2">
    <name type="scientific">Corynebacterium choanae</name>
    <dbReference type="NCBI Taxonomy" id="1862358"/>
    <lineage>
        <taxon>Bacteria</taxon>
        <taxon>Bacillati</taxon>
        <taxon>Actinomycetota</taxon>
        <taxon>Actinomycetes</taxon>
        <taxon>Mycobacteriales</taxon>
        <taxon>Corynebacteriaceae</taxon>
        <taxon>Corynebacterium</taxon>
    </lineage>
</organism>
<dbReference type="Proteomes" id="UP000269019">
    <property type="component" value="Chromosome"/>
</dbReference>
<name>A0A3G6JAP9_9CORY</name>
<dbReference type="AlphaFoldDB" id="A0A3G6JAP9"/>
<evidence type="ECO:0000313" key="2">
    <source>
        <dbReference type="Proteomes" id="UP000269019"/>
    </source>
</evidence>
<proteinExistence type="predicted"/>